<dbReference type="InterPro" id="IPR043993">
    <property type="entry name" value="T4SS_pilin"/>
</dbReference>
<keyword evidence="1" id="KW-1133">Transmembrane helix</keyword>
<evidence type="ECO:0000313" key="3">
    <source>
        <dbReference type="Proteomes" id="UP001055091"/>
    </source>
</evidence>
<feature type="transmembrane region" description="Helical" evidence="1">
    <location>
        <begin position="50"/>
        <end position="69"/>
    </location>
</feature>
<keyword evidence="1" id="KW-0812">Transmembrane</keyword>
<dbReference type="NCBIfam" id="NF045849">
    <property type="entry name" value="ICE_MMCAP2_0565"/>
    <property type="match status" value="1"/>
</dbReference>
<proteinExistence type="predicted"/>
<dbReference type="EMBL" id="BQNJ01000002">
    <property type="protein sequence ID" value="GKH03252.1"/>
    <property type="molecule type" value="Genomic_DNA"/>
</dbReference>
<dbReference type="RefSeq" id="WP_022033464.1">
    <property type="nucleotide sequence ID" value="NZ_BQNJ01000002.1"/>
</dbReference>
<evidence type="ECO:0000256" key="1">
    <source>
        <dbReference type="SAM" id="Phobius"/>
    </source>
</evidence>
<organism evidence="2 3">
    <name type="scientific">Hungatella hathewayi</name>
    <dbReference type="NCBI Taxonomy" id="154046"/>
    <lineage>
        <taxon>Bacteria</taxon>
        <taxon>Bacillati</taxon>
        <taxon>Bacillota</taxon>
        <taxon>Clostridia</taxon>
        <taxon>Lachnospirales</taxon>
        <taxon>Lachnospiraceae</taxon>
        <taxon>Hungatella</taxon>
    </lineage>
</organism>
<accession>A0AA37JLM5</accession>
<feature type="transmembrane region" description="Helical" evidence="1">
    <location>
        <begin position="89"/>
        <end position="113"/>
    </location>
</feature>
<comment type="caution">
    <text evidence="2">The sequence shown here is derived from an EMBL/GenBank/DDBJ whole genome shotgun (WGS) entry which is preliminary data.</text>
</comment>
<dbReference type="Proteomes" id="UP001055091">
    <property type="component" value="Unassembled WGS sequence"/>
</dbReference>
<name>A0AA37JLM5_9FIRM</name>
<reference evidence="2" key="1">
    <citation type="submission" date="2022-01" db="EMBL/GenBank/DDBJ databases">
        <title>Novel bile acid biosynthetic pathways are enriched in the microbiome of centenarians.</title>
        <authorList>
            <person name="Sato Y."/>
            <person name="Atarashi K."/>
            <person name="Plichta R.D."/>
            <person name="Arai Y."/>
            <person name="Sasajima S."/>
            <person name="Kearney M.S."/>
            <person name="Suda W."/>
            <person name="Takeshita K."/>
            <person name="Sasaki T."/>
            <person name="Okamoto S."/>
            <person name="Skelly N.A."/>
            <person name="Okamura Y."/>
            <person name="Vlamakis H."/>
            <person name="Li Y."/>
            <person name="Tanoue T."/>
            <person name="Takei H."/>
            <person name="Nittono H."/>
            <person name="Narushima S."/>
            <person name="Irie J."/>
            <person name="Itoh H."/>
            <person name="Moriya K."/>
            <person name="Sugiura Y."/>
            <person name="Suematsu M."/>
            <person name="Moritoki N."/>
            <person name="Shibata S."/>
            <person name="Littman R.D."/>
            <person name="Fischbach A.M."/>
            <person name="Uwamino Y."/>
            <person name="Inoue T."/>
            <person name="Honda A."/>
            <person name="Hattori M."/>
            <person name="Murai T."/>
            <person name="Xavier J.R."/>
            <person name="Hirose N."/>
            <person name="Honda K."/>
        </authorList>
    </citation>
    <scope>NUCLEOTIDE SEQUENCE</scope>
    <source>
        <strain evidence="2">CE91-St55</strain>
    </source>
</reference>
<sequence length="115" mass="12344">MFQNLFTKVMMQGRFIFAASTEGTKAGTVPDFTEAVKPIVDFINALKGPALTVVIALAAIYCIILGAKFAKAEEPQEREKAKAALKNGIIGFVLIFVLLVLLSGVSGLLVNWVSK</sequence>
<keyword evidence="1" id="KW-0472">Membrane</keyword>
<evidence type="ECO:0000313" key="2">
    <source>
        <dbReference type="EMBL" id="GKH03252.1"/>
    </source>
</evidence>
<dbReference type="GeneID" id="93150056"/>
<dbReference type="AlphaFoldDB" id="A0AA37JLM5"/>
<protein>
    <submittedName>
        <fullName evidence="2">Uncharacterized protein</fullName>
    </submittedName>
</protein>
<dbReference type="Pfam" id="PF18895">
    <property type="entry name" value="T4SS_pilin"/>
    <property type="match status" value="1"/>
</dbReference>
<gene>
    <name evidence="2" type="ORF">CE91St55_52330</name>
</gene>